<evidence type="ECO:0000256" key="6">
    <source>
        <dbReference type="ARBA" id="ARBA00023163"/>
    </source>
</evidence>
<keyword evidence="4" id="KW-1005">Bacterial flagellum biogenesis</keyword>
<accession>A0A9X1WRS9</accession>
<dbReference type="InterPro" id="IPR007412">
    <property type="entry name" value="FlgM"/>
</dbReference>
<evidence type="ECO:0000256" key="7">
    <source>
        <dbReference type="SAM" id="MobiDB-lite"/>
    </source>
</evidence>
<evidence type="ECO:0000259" key="8">
    <source>
        <dbReference type="Pfam" id="PF04316"/>
    </source>
</evidence>
<dbReference type="GO" id="GO:0045892">
    <property type="term" value="P:negative regulation of DNA-templated transcription"/>
    <property type="evidence" value="ECO:0007669"/>
    <property type="project" value="InterPro"/>
</dbReference>
<keyword evidence="10" id="KW-1185">Reference proteome</keyword>
<evidence type="ECO:0000313" key="9">
    <source>
        <dbReference type="EMBL" id="MCJ8012760.1"/>
    </source>
</evidence>
<feature type="domain" description="Anti-sigma-28 factor FlgM C-terminal" evidence="8">
    <location>
        <begin position="34"/>
        <end position="85"/>
    </location>
</feature>
<proteinExistence type="inferred from homology"/>
<sequence>MKINDTGRVGGVNPYQRNMETQRQEARKMERRKDEVSISSEAIEMLEAQERSADPERVQRIQDLKQQVSSGTYHVEAGKIAEKLMPYFKSYSKSGDDE</sequence>
<reference evidence="9" key="1">
    <citation type="submission" date="2022-04" db="EMBL/GenBank/DDBJ databases">
        <title>Paenibacillus mangrovi sp. nov., a novel endophytic bacterium isolated from bark of Kandelia candel.</title>
        <authorList>
            <person name="Tuo L."/>
        </authorList>
    </citation>
    <scope>NUCLEOTIDE SEQUENCE</scope>
    <source>
        <strain evidence="9">KQZ6P-2</strain>
    </source>
</reference>
<evidence type="ECO:0000256" key="5">
    <source>
        <dbReference type="ARBA" id="ARBA00023015"/>
    </source>
</evidence>
<feature type="region of interest" description="Disordered" evidence="7">
    <location>
        <begin position="1"/>
        <end position="36"/>
    </location>
</feature>
<dbReference type="SUPFAM" id="SSF101498">
    <property type="entry name" value="Anti-sigma factor FlgM"/>
    <property type="match status" value="1"/>
</dbReference>
<dbReference type="AlphaFoldDB" id="A0A9X1WRS9"/>
<organism evidence="9 10">
    <name type="scientific">Paenibacillus mangrovi</name>
    <dbReference type="NCBI Taxonomy" id="2931978"/>
    <lineage>
        <taxon>Bacteria</taxon>
        <taxon>Bacillati</taxon>
        <taxon>Bacillota</taxon>
        <taxon>Bacilli</taxon>
        <taxon>Bacillales</taxon>
        <taxon>Paenibacillaceae</taxon>
        <taxon>Paenibacillus</taxon>
    </lineage>
</organism>
<evidence type="ECO:0000256" key="1">
    <source>
        <dbReference type="ARBA" id="ARBA00005322"/>
    </source>
</evidence>
<dbReference type="InterPro" id="IPR035890">
    <property type="entry name" value="Anti-sigma-28_factor_FlgM_sf"/>
</dbReference>
<dbReference type="GO" id="GO:0044781">
    <property type="term" value="P:bacterial-type flagellum organization"/>
    <property type="evidence" value="ECO:0007669"/>
    <property type="project" value="UniProtKB-KW"/>
</dbReference>
<keyword evidence="9" id="KW-0282">Flagellum</keyword>
<name>A0A9X1WRS9_9BACL</name>
<keyword evidence="9" id="KW-0969">Cilium</keyword>
<comment type="similarity">
    <text evidence="1">Belongs to the FlgM family.</text>
</comment>
<keyword evidence="6" id="KW-0804">Transcription</keyword>
<evidence type="ECO:0000313" key="10">
    <source>
        <dbReference type="Proteomes" id="UP001139347"/>
    </source>
</evidence>
<dbReference type="InterPro" id="IPR031316">
    <property type="entry name" value="FlgM_C"/>
</dbReference>
<comment type="caution">
    <text evidence="9">The sequence shown here is derived from an EMBL/GenBank/DDBJ whole genome shotgun (WGS) entry which is preliminary data.</text>
</comment>
<dbReference type="Pfam" id="PF04316">
    <property type="entry name" value="FlgM"/>
    <property type="match status" value="1"/>
</dbReference>
<evidence type="ECO:0000256" key="2">
    <source>
        <dbReference type="ARBA" id="ARBA00017823"/>
    </source>
</evidence>
<dbReference type="EMBL" id="JALIRP010000005">
    <property type="protein sequence ID" value="MCJ8012760.1"/>
    <property type="molecule type" value="Genomic_DNA"/>
</dbReference>
<feature type="compositionally biased region" description="Basic and acidic residues" evidence="7">
    <location>
        <begin position="20"/>
        <end position="36"/>
    </location>
</feature>
<dbReference type="NCBIfam" id="TIGR03824">
    <property type="entry name" value="FlgM_jcvi"/>
    <property type="match status" value="1"/>
</dbReference>
<protein>
    <recommendedName>
        <fullName evidence="2">Negative regulator of flagellin synthesis</fullName>
    </recommendedName>
</protein>
<keyword evidence="9" id="KW-0966">Cell projection</keyword>
<gene>
    <name evidence="9" type="primary">flgM</name>
    <name evidence="9" type="ORF">MUG84_13565</name>
</gene>
<evidence type="ECO:0000256" key="3">
    <source>
        <dbReference type="ARBA" id="ARBA00022491"/>
    </source>
</evidence>
<dbReference type="RefSeq" id="WP_244725587.1">
    <property type="nucleotide sequence ID" value="NZ_JALIRP010000005.1"/>
</dbReference>
<dbReference type="Proteomes" id="UP001139347">
    <property type="component" value="Unassembled WGS sequence"/>
</dbReference>
<keyword evidence="5" id="KW-0805">Transcription regulation</keyword>
<evidence type="ECO:0000256" key="4">
    <source>
        <dbReference type="ARBA" id="ARBA00022795"/>
    </source>
</evidence>
<keyword evidence="3" id="KW-0678">Repressor</keyword>